<dbReference type="PANTHER" id="PTHR12876:SF35">
    <property type="entry name" value="LD08718P-RELATED"/>
    <property type="match status" value="1"/>
</dbReference>
<evidence type="ECO:0000313" key="3">
    <source>
        <dbReference type="EMBL" id="CBY38242.1"/>
    </source>
</evidence>
<dbReference type="Proteomes" id="UP000001307">
    <property type="component" value="Unassembled WGS sequence"/>
</dbReference>
<dbReference type="InParanoid" id="E4WRB8"/>
<dbReference type="Gene3D" id="3.40.50.11980">
    <property type="match status" value="1"/>
</dbReference>
<evidence type="ECO:0000313" key="2">
    <source>
        <dbReference type="EMBL" id="CBY20299.1"/>
    </source>
</evidence>
<evidence type="ECO:0000259" key="1">
    <source>
        <dbReference type="Pfam" id="PF11977"/>
    </source>
</evidence>
<dbReference type="GO" id="GO:0005634">
    <property type="term" value="C:nucleus"/>
    <property type="evidence" value="ECO:0007669"/>
    <property type="project" value="TreeGrafter"/>
</dbReference>
<sequence length="719" mass="82851">MVYVTAKIFRELCERREDINNYYGVSLLHQKQNNGFAIDPVPEKNKATDESIAKATTFLAAFALEKSNQCDRVPFSSILKPLFKDVLGGHLRNIIEMENNVRLDELDSQSHHITIYGDEDGRLEVISQFITIHEILSGEHLPDGDDAQINETIESIFRDTKESTQNKRDFCALHYGVKRYLFNLRYLQKINIPRIRAANIQRGETSQKTMAPVPSATPPRIKNAFLSSFTAQGSRSPTPPAVISLLDDCEESHPRASAAQINPEDLGAKLIRDVKERFPDWNREDAEMEWFKYMEECNISNRPVNYNEAMERVKSVAAPPAEPPFDGSVNEAIGQQVIKEISDRHRSWDNVKAQMEMLQIIEEYNKRSERIDVNDAMRRIEAIANDIDFKDIEMEADDEPPETMGIDADVIEVWFQENYEDTPAYNMAVYKSDLFKEFTSHFELYYSGDNHEKHYQNFIGVIHALLLKKKHVYPNVKTKGNTGVNARKRFAHLRRKGTKTELQVEVRSPKTEENSIPGWTNLAAVVNPRIAPILVEQSFRTVQKAKKAESNPDKYTLRCPWNERFSNLYPGGVDGDPTLRRIVIDGSNIARSHGKVGEIRRQHKCEVFSIIGIKITVEHFWNLGCRSVTVFLPHNRQGNKGMPRIPEKERKLQEEMETEDIIKYTPGRYHKGTKQFIQAYDDRYILDMAKAEDGIVISNDHFRDLYDEFKDVINWRLLP</sequence>
<dbReference type="Pfam" id="PF11977">
    <property type="entry name" value="RNase_Zc3h12a"/>
    <property type="match status" value="1"/>
</dbReference>
<dbReference type="AlphaFoldDB" id="E4WRB8"/>
<keyword evidence="4" id="KW-1185">Reference proteome</keyword>
<dbReference type="Proteomes" id="UP000011014">
    <property type="component" value="Unassembled WGS sequence"/>
</dbReference>
<organism evidence="2">
    <name type="scientific">Oikopleura dioica</name>
    <name type="common">Tunicate</name>
    <dbReference type="NCBI Taxonomy" id="34765"/>
    <lineage>
        <taxon>Eukaryota</taxon>
        <taxon>Metazoa</taxon>
        <taxon>Chordata</taxon>
        <taxon>Tunicata</taxon>
        <taxon>Appendicularia</taxon>
        <taxon>Copelata</taxon>
        <taxon>Oikopleuridae</taxon>
        <taxon>Oikopleura</taxon>
    </lineage>
</organism>
<dbReference type="PANTHER" id="PTHR12876">
    <property type="entry name" value="N4BP1-RELATED"/>
    <property type="match status" value="1"/>
</dbReference>
<dbReference type="GO" id="GO:0036464">
    <property type="term" value="C:cytoplasmic ribonucleoprotein granule"/>
    <property type="evidence" value="ECO:0007669"/>
    <property type="project" value="TreeGrafter"/>
</dbReference>
<dbReference type="InterPro" id="IPR021869">
    <property type="entry name" value="RNase_Zc3h12_NYN"/>
</dbReference>
<feature type="domain" description="RNase NYN" evidence="1">
    <location>
        <begin position="579"/>
        <end position="718"/>
    </location>
</feature>
<dbReference type="OrthoDB" id="392925at2759"/>
<protein>
    <recommendedName>
        <fullName evidence="1">RNase NYN domain-containing protein</fullName>
    </recommendedName>
</protein>
<evidence type="ECO:0000313" key="4">
    <source>
        <dbReference type="Proteomes" id="UP000001307"/>
    </source>
</evidence>
<dbReference type="GO" id="GO:0004521">
    <property type="term" value="F:RNA endonuclease activity"/>
    <property type="evidence" value="ECO:0007669"/>
    <property type="project" value="TreeGrafter"/>
</dbReference>
<gene>
    <name evidence="2" type="ORF">GSOID_T00000289001</name>
    <name evidence="3" type="ORF">GSOID_T00031754001</name>
</gene>
<dbReference type="InterPro" id="IPR051101">
    <property type="entry name" value="ZC3H12/N4BP1_RNase_Reg"/>
</dbReference>
<dbReference type="EMBL" id="FN653015">
    <property type="protein sequence ID" value="CBY20299.1"/>
    <property type="molecule type" value="Genomic_DNA"/>
</dbReference>
<accession>E4WRB8</accession>
<proteinExistence type="predicted"/>
<dbReference type="GO" id="GO:0003729">
    <property type="term" value="F:mRNA binding"/>
    <property type="evidence" value="ECO:0007669"/>
    <property type="project" value="TreeGrafter"/>
</dbReference>
<name>E4WRB8_OIKDI</name>
<reference evidence="2" key="1">
    <citation type="journal article" date="2010" name="Science">
        <title>Plasticity of animal genome architecture unmasked by rapid evolution of a pelagic tunicate.</title>
        <authorList>
            <person name="Denoeud F."/>
            <person name="Henriet S."/>
            <person name="Mungpakdee S."/>
            <person name="Aury J.M."/>
            <person name="Da Silva C."/>
            <person name="Brinkmann H."/>
            <person name="Mikhaleva J."/>
            <person name="Olsen L.C."/>
            <person name="Jubin C."/>
            <person name="Canestro C."/>
            <person name="Bouquet J.M."/>
            <person name="Danks G."/>
            <person name="Poulain J."/>
            <person name="Campsteijn C."/>
            <person name="Adamski M."/>
            <person name="Cross I."/>
            <person name="Yadetie F."/>
            <person name="Muffato M."/>
            <person name="Louis A."/>
            <person name="Butcher S."/>
            <person name="Tsagkogeorga G."/>
            <person name="Konrad A."/>
            <person name="Singh S."/>
            <person name="Jensen M.F."/>
            <person name="Cong E.H."/>
            <person name="Eikeseth-Otteraa H."/>
            <person name="Noel B."/>
            <person name="Anthouard V."/>
            <person name="Porcel B.M."/>
            <person name="Kachouri-Lafond R."/>
            <person name="Nishino A."/>
            <person name="Ugolini M."/>
            <person name="Chourrout P."/>
            <person name="Nishida H."/>
            <person name="Aasland R."/>
            <person name="Huzurbazar S."/>
            <person name="Westhof E."/>
            <person name="Delsuc F."/>
            <person name="Lehrach H."/>
            <person name="Reinhardt R."/>
            <person name="Weissenbach J."/>
            <person name="Roy S.W."/>
            <person name="Artiguenave F."/>
            <person name="Postlethwait J.H."/>
            <person name="Manak J.R."/>
            <person name="Thompson E.M."/>
            <person name="Jaillon O."/>
            <person name="Du Pasquier L."/>
            <person name="Boudinot P."/>
            <person name="Liberles D.A."/>
            <person name="Volff J.N."/>
            <person name="Philippe H."/>
            <person name="Lenhard B."/>
            <person name="Roest Crollius H."/>
            <person name="Wincker P."/>
            <person name="Chourrout D."/>
        </authorList>
    </citation>
    <scope>NUCLEOTIDE SEQUENCE [LARGE SCALE GENOMIC DNA]</scope>
</reference>
<dbReference type="EMBL" id="FN655165">
    <property type="protein sequence ID" value="CBY38242.1"/>
    <property type="molecule type" value="Genomic_DNA"/>
</dbReference>